<dbReference type="InterPro" id="IPR000014">
    <property type="entry name" value="PAS"/>
</dbReference>
<dbReference type="RefSeq" id="WP_160554866.1">
    <property type="nucleotide sequence ID" value="NZ_CP047650.1"/>
</dbReference>
<feature type="domain" description="EAL" evidence="5">
    <location>
        <begin position="640"/>
        <end position="894"/>
    </location>
</feature>
<gene>
    <name evidence="7" type="ORF">GT347_25560</name>
</gene>
<dbReference type="GO" id="GO:0071111">
    <property type="term" value="F:cyclic-guanylate-specific phosphodiesterase activity"/>
    <property type="evidence" value="ECO:0007669"/>
    <property type="project" value="UniProtKB-EC"/>
</dbReference>
<dbReference type="CDD" id="cd01948">
    <property type="entry name" value="EAL"/>
    <property type="match status" value="1"/>
</dbReference>
<evidence type="ECO:0000259" key="4">
    <source>
        <dbReference type="PROSITE" id="PS50113"/>
    </source>
</evidence>
<feature type="transmembrane region" description="Helical" evidence="2">
    <location>
        <begin position="12"/>
        <end position="32"/>
    </location>
</feature>
<dbReference type="Proteomes" id="UP000464787">
    <property type="component" value="Chromosome"/>
</dbReference>
<proteinExistence type="predicted"/>
<dbReference type="Gene3D" id="3.30.450.20">
    <property type="entry name" value="PAS domain"/>
    <property type="match status" value="2"/>
</dbReference>
<dbReference type="KEGG" id="xyk:GT347_25560"/>
<evidence type="ECO:0000256" key="2">
    <source>
        <dbReference type="SAM" id="Phobius"/>
    </source>
</evidence>
<dbReference type="InterPro" id="IPR035919">
    <property type="entry name" value="EAL_sf"/>
</dbReference>
<dbReference type="PROSITE" id="PS50887">
    <property type="entry name" value="GGDEF"/>
    <property type="match status" value="1"/>
</dbReference>
<dbReference type="Pfam" id="PF08448">
    <property type="entry name" value="PAS_4"/>
    <property type="match status" value="1"/>
</dbReference>
<evidence type="ECO:0000259" key="6">
    <source>
        <dbReference type="PROSITE" id="PS50887"/>
    </source>
</evidence>
<dbReference type="GO" id="GO:0071732">
    <property type="term" value="P:cellular response to nitric oxide"/>
    <property type="evidence" value="ECO:0007669"/>
    <property type="project" value="UniProtKB-ARBA"/>
</dbReference>
<dbReference type="PANTHER" id="PTHR44757">
    <property type="entry name" value="DIGUANYLATE CYCLASE DGCP"/>
    <property type="match status" value="1"/>
</dbReference>
<dbReference type="SMART" id="SM00086">
    <property type="entry name" value="PAC"/>
    <property type="match status" value="1"/>
</dbReference>
<dbReference type="InterPro" id="IPR035965">
    <property type="entry name" value="PAS-like_dom_sf"/>
</dbReference>
<evidence type="ECO:0000313" key="7">
    <source>
        <dbReference type="EMBL" id="QHJ01057.1"/>
    </source>
</evidence>
<name>A0A857JAU9_9BURK</name>
<dbReference type="FunFam" id="3.30.70.270:FF:000001">
    <property type="entry name" value="Diguanylate cyclase domain protein"/>
    <property type="match status" value="1"/>
</dbReference>
<dbReference type="SMART" id="SM00052">
    <property type="entry name" value="EAL"/>
    <property type="match status" value="1"/>
</dbReference>
<dbReference type="InterPro" id="IPR001610">
    <property type="entry name" value="PAC"/>
</dbReference>
<keyword evidence="2" id="KW-0812">Transmembrane</keyword>
<dbReference type="SUPFAM" id="SSF55785">
    <property type="entry name" value="PYP-like sensor domain (PAS domain)"/>
    <property type="match status" value="2"/>
</dbReference>
<comment type="catalytic activity">
    <reaction evidence="1">
        <text>3',3'-c-di-GMP + H2O = 5'-phosphoguanylyl(3'-&gt;5')guanosine + H(+)</text>
        <dbReference type="Rhea" id="RHEA:24902"/>
        <dbReference type="ChEBI" id="CHEBI:15377"/>
        <dbReference type="ChEBI" id="CHEBI:15378"/>
        <dbReference type="ChEBI" id="CHEBI:58754"/>
        <dbReference type="ChEBI" id="CHEBI:58805"/>
        <dbReference type="EC" id="3.1.4.52"/>
    </reaction>
    <physiologicalReaction direction="left-to-right" evidence="1">
        <dbReference type="Rhea" id="RHEA:24903"/>
    </physiologicalReaction>
</comment>
<feature type="domain" description="PAS" evidence="3">
    <location>
        <begin position="232"/>
        <end position="319"/>
    </location>
</feature>
<dbReference type="InterPro" id="IPR000160">
    <property type="entry name" value="GGDEF_dom"/>
</dbReference>
<dbReference type="AlphaFoldDB" id="A0A857JAU9"/>
<feature type="domain" description="PAS" evidence="3">
    <location>
        <begin position="342"/>
        <end position="388"/>
    </location>
</feature>
<dbReference type="SUPFAM" id="SSF55073">
    <property type="entry name" value="Nucleotide cyclase"/>
    <property type="match status" value="1"/>
</dbReference>
<dbReference type="PROSITE" id="PS50112">
    <property type="entry name" value="PAS"/>
    <property type="match status" value="2"/>
</dbReference>
<dbReference type="SMART" id="SM00091">
    <property type="entry name" value="PAS"/>
    <property type="match status" value="2"/>
</dbReference>
<dbReference type="Pfam" id="PF13426">
    <property type="entry name" value="PAS_9"/>
    <property type="match status" value="1"/>
</dbReference>
<dbReference type="InterPro" id="IPR052155">
    <property type="entry name" value="Biofilm_reg_signaling"/>
</dbReference>
<dbReference type="CDD" id="cd01949">
    <property type="entry name" value="GGDEF"/>
    <property type="match status" value="1"/>
</dbReference>
<organism evidence="7 8">
    <name type="scientific">Xylophilus rhododendri</name>
    <dbReference type="NCBI Taxonomy" id="2697032"/>
    <lineage>
        <taxon>Bacteria</taxon>
        <taxon>Pseudomonadati</taxon>
        <taxon>Pseudomonadota</taxon>
        <taxon>Betaproteobacteria</taxon>
        <taxon>Burkholderiales</taxon>
        <taxon>Xylophilus</taxon>
    </lineage>
</organism>
<dbReference type="Gene3D" id="3.30.70.270">
    <property type="match status" value="1"/>
</dbReference>
<feature type="domain" description="PAC" evidence="4">
    <location>
        <begin position="413"/>
        <end position="467"/>
    </location>
</feature>
<evidence type="ECO:0000259" key="5">
    <source>
        <dbReference type="PROSITE" id="PS50883"/>
    </source>
</evidence>
<dbReference type="EMBL" id="CP047650">
    <property type="protein sequence ID" value="QHJ01057.1"/>
    <property type="molecule type" value="Genomic_DNA"/>
</dbReference>
<keyword evidence="2" id="KW-1133">Transmembrane helix</keyword>
<feature type="domain" description="GGDEF" evidence="6">
    <location>
        <begin position="499"/>
        <end position="631"/>
    </location>
</feature>
<protein>
    <submittedName>
        <fullName evidence="7">EAL domain-containing protein</fullName>
    </submittedName>
</protein>
<evidence type="ECO:0000256" key="1">
    <source>
        <dbReference type="ARBA" id="ARBA00051114"/>
    </source>
</evidence>
<evidence type="ECO:0000313" key="8">
    <source>
        <dbReference type="Proteomes" id="UP000464787"/>
    </source>
</evidence>
<dbReference type="FunFam" id="3.20.20.450:FF:000001">
    <property type="entry name" value="Cyclic di-GMP phosphodiesterase yahA"/>
    <property type="match status" value="1"/>
</dbReference>
<dbReference type="InterPro" id="IPR029787">
    <property type="entry name" value="Nucleotide_cyclase"/>
</dbReference>
<dbReference type="Pfam" id="PF00563">
    <property type="entry name" value="EAL"/>
    <property type="match status" value="1"/>
</dbReference>
<reference evidence="7 8" key="1">
    <citation type="submission" date="2020-01" db="EMBL/GenBank/DDBJ databases">
        <title>Genome sequencing of strain KACC 21265.</title>
        <authorList>
            <person name="Heo J."/>
            <person name="Kim S.-J."/>
            <person name="Kim J.-S."/>
            <person name="Hong S.-B."/>
            <person name="Kwon S.-W."/>
        </authorList>
    </citation>
    <scope>NUCLEOTIDE SEQUENCE [LARGE SCALE GENOMIC DNA]</scope>
    <source>
        <strain evidence="7 8">KACC 21265</strain>
    </source>
</reference>
<dbReference type="NCBIfam" id="TIGR00254">
    <property type="entry name" value="GGDEF"/>
    <property type="match status" value="1"/>
</dbReference>
<evidence type="ECO:0000259" key="3">
    <source>
        <dbReference type="PROSITE" id="PS50112"/>
    </source>
</evidence>
<sequence>MRFLPRSLLNRVFLLFACISGILMMGSMVMFLHGQMTREIDDANDTGTMVIEIVAQAVADAAVVNDLDSIKRTLDAAVNRTPFGSARYIEVHGAPVVSRAPLRESDAPRIIQEMVKERLPDFNRVIEVGGRDYGVLRLGFLSESVSDYLWWTFVRTALFGMLAMAAGLLVVRWLLARWLSNLGHLQYFVDQIQAGRLDAKASVSTDAPVEIRRTLEQFNSVAARFVSTLQHEKQRAEVTLHSIADGVMTLDPERRIVYANVAAERILGQPAGSMQGRALDSVLPMQGGEGAGGGPFVKVELPDNHAAVLELSRAPLQDQQGSVSGEVLAFRDVTQDHYIRRELQRVSLAVQHAASAILTTDAAGRIDYVNPTFTAMTGYAFEEVCGKTPAFLKSRKVKPAVYVELWAAVRAGRIWRGELVNRCKDGSELWCGLTISVVLDHEGRPVQFVSVMENTTERKKAEQTIHRLAYFDSLTTLPNRRMFMEHAEESVATASRREHPLFVGYLDLDGFKHVNDSLGHHIGDSLLAAVGQRITGCLRSGDFLGRIGGDEFALLLPDASVETARRIGHSIIETFDRPFLIGGHDIQISTSIGVSLFPADGLDVANLLRRADMALYKAKEMGKRQLVLFSEDIETDKLERSQLELALHAALARKELRVHYQPKIELGSGRIVGAEALMRWNHPDKGPIGPDRFIPIAEESRLIIPMGRWIIDETCRQIREWSDAGMRGIKVAVNISAVQFRSPDLAGDIERIVASHGISPDQLELEVTESVLMEDPAGVAAIMARLRLIGLTIAIDDFGTGYSSLAYLKTFPVSVLKIDRTFVRDLETDTNDKGIAEAIVSMAAVLGMRVVAEGVETAAQAGILQAMGCGLAQGYFFGKPMDKTLFEDHWRDRQADGALAIAG</sequence>
<dbReference type="InterPro" id="IPR001633">
    <property type="entry name" value="EAL_dom"/>
</dbReference>
<dbReference type="NCBIfam" id="TIGR00229">
    <property type="entry name" value="sensory_box"/>
    <property type="match status" value="1"/>
</dbReference>
<dbReference type="SUPFAM" id="SSF141868">
    <property type="entry name" value="EAL domain-like"/>
    <property type="match status" value="1"/>
</dbReference>
<dbReference type="PROSITE" id="PS50113">
    <property type="entry name" value="PAC"/>
    <property type="match status" value="1"/>
</dbReference>
<keyword evidence="2" id="KW-0472">Membrane</keyword>
<keyword evidence="8" id="KW-1185">Reference proteome</keyword>
<dbReference type="InterPro" id="IPR000700">
    <property type="entry name" value="PAS-assoc_C"/>
</dbReference>
<dbReference type="PROSITE" id="PS50883">
    <property type="entry name" value="EAL"/>
    <property type="match status" value="1"/>
</dbReference>
<dbReference type="Pfam" id="PF00990">
    <property type="entry name" value="GGDEF"/>
    <property type="match status" value="1"/>
</dbReference>
<dbReference type="Gene3D" id="3.20.20.450">
    <property type="entry name" value="EAL domain"/>
    <property type="match status" value="1"/>
</dbReference>
<dbReference type="InterPro" id="IPR013656">
    <property type="entry name" value="PAS_4"/>
</dbReference>
<dbReference type="PANTHER" id="PTHR44757:SF2">
    <property type="entry name" value="BIOFILM ARCHITECTURE MAINTENANCE PROTEIN MBAA"/>
    <property type="match status" value="1"/>
</dbReference>
<accession>A0A857JAU9</accession>
<dbReference type="InterPro" id="IPR043128">
    <property type="entry name" value="Rev_trsase/Diguanyl_cyclase"/>
</dbReference>
<dbReference type="CDD" id="cd00130">
    <property type="entry name" value="PAS"/>
    <property type="match status" value="2"/>
</dbReference>
<dbReference type="SMART" id="SM00267">
    <property type="entry name" value="GGDEF"/>
    <property type="match status" value="1"/>
</dbReference>